<dbReference type="EMBL" id="CAJJDN010000032">
    <property type="protein sequence ID" value="CAD8074662.1"/>
    <property type="molecule type" value="Genomic_DNA"/>
</dbReference>
<protein>
    <recommendedName>
        <fullName evidence="4">Transmembrane protein</fullName>
    </recommendedName>
</protein>
<dbReference type="AlphaFoldDB" id="A0A8S1M772"/>
<sequence>MADQVDILDFNKTHRNSNKLNQEPDILSSQNKKQLITLDDVDSLIQQIKMPQSRNFEFPSSLEKSIIHSQSFYIQPNKKFLNKNPKLISCDCCGQMIRRNRYNIFTCDMYSIFAGDYGISIPLYFSIIKLHFFILLIIGCIFGIYYCYLSELYCGMLNRQNYTENALYEQCCSSYLAAQHFLLYSFNQEEIINKNYDDQETFYILGYIAYLIMMLTPFMHEILLRLQQIKYWNYDSFNHLRIPKLTLYIKHIPKKFNELELQQQMQNAISSYYKEKIGEKIIDEIVYIYDIHPIKVLNEKRKDTYLQILQIVNQLQIETKLELKGQLIDLVFQLRKQTRDIFKILQYGLPFTSKVILKFNSEQVTNLIYEHFNKLLLNKLLIRIDTIKESAQNYKEFKKDQIELQAQLLEKSEAKSLDIPKILNQSDLSEEVAVNQSEMFKYQLQDDLKLVEEQQEQNLQNSIINEKKGLHLKKGFRQEEILWENIGMHTLKRFYLRLLTTMVTLILGIIIMAIYEGLYVWQKNLEDKTDWVSKLIIYLIIIFTVILQILSTILVIIMTKRAQRFTYSQQEKNIITFMSPIQQVCIFAFPFIFVLSSMKEHAALNHIYVLMELTKLVRFRIIAKGIFHILHQKLLRFKISKKKIIKKFQPTSQFQKKLNELLTPPLFPIRSRLFFILYLYSTGMVMLFFNPTMILWCLVIQIIIYYYDKFSVLSEYRCDKLFTFQLFRYLILVYQTIMIPIYCYIYIVTFTNINQDINSDGILNNQYSKVSLLWTYLGYGTFILSFISFIFFRKKIANFFVFVVFRVKRPLRDATIFKEKSFLQSYKEYFNDLGVMELNQIFDDITQNMASKSK</sequence>
<reference evidence="2" key="1">
    <citation type="submission" date="2021-01" db="EMBL/GenBank/DDBJ databases">
        <authorList>
            <consortium name="Genoscope - CEA"/>
            <person name="William W."/>
        </authorList>
    </citation>
    <scope>NUCLEOTIDE SEQUENCE</scope>
</reference>
<keyword evidence="1" id="KW-1133">Transmembrane helix</keyword>
<feature type="transmembrane region" description="Helical" evidence="1">
    <location>
        <begin position="535"/>
        <end position="557"/>
    </location>
</feature>
<feature type="transmembrane region" description="Helical" evidence="1">
    <location>
        <begin position="686"/>
        <end position="708"/>
    </location>
</feature>
<feature type="transmembrane region" description="Helical" evidence="1">
    <location>
        <begin position="577"/>
        <end position="597"/>
    </location>
</feature>
<organism evidence="2 3">
    <name type="scientific">Paramecium sonneborni</name>
    <dbReference type="NCBI Taxonomy" id="65129"/>
    <lineage>
        <taxon>Eukaryota</taxon>
        <taxon>Sar</taxon>
        <taxon>Alveolata</taxon>
        <taxon>Ciliophora</taxon>
        <taxon>Intramacronucleata</taxon>
        <taxon>Oligohymenophorea</taxon>
        <taxon>Peniculida</taxon>
        <taxon>Parameciidae</taxon>
        <taxon>Paramecium</taxon>
    </lineage>
</organism>
<evidence type="ECO:0000313" key="2">
    <source>
        <dbReference type="EMBL" id="CAD8074662.1"/>
    </source>
</evidence>
<accession>A0A8S1M772</accession>
<feature type="transmembrane region" description="Helical" evidence="1">
    <location>
        <begin position="130"/>
        <end position="148"/>
    </location>
</feature>
<feature type="transmembrane region" description="Helical" evidence="1">
    <location>
        <begin position="773"/>
        <end position="792"/>
    </location>
</feature>
<feature type="transmembrane region" description="Helical" evidence="1">
    <location>
        <begin position="729"/>
        <end position="753"/>
    </location>
</feature>
<feature type="transmembrane region" description="Helical" evidence="1">
    <location>
        <begin position="494"/>
        <end position="515"/>
    </location>
</feature>
<dbReference type="PANTHER" id="PTHR13018:SF83">
    <property type="entry name" value="RRM DOMAIN-CONTAINING PROTEIN"/>
    <property type="match status" value="1"/>
</dbReference>
<proteinExistence type="predicted"/>
<keyword evidence="1" id="KW-0812">Transmembrane</keyword>
<evidence type="ECO:0008006" key="4">
    <source>
        <dbReference type="Google" id="ProtNLM"/>
    </source>
</evidence>
<feature type="transmembrane region" description="Helical" evidence="1">
    <location>
        <begin position="202"/>
        <end position="224"/>
    </location>
</feature>
<dbReference type="PANTHER" id="PTHR13018">
    <property type="entry name" value="PROBABLE MEMBRANE PROTEIN DUF221-RELATED"/>
    <property type="match status" value="1"/>
</dbReference>
<evidence type="ECO:0000313" key="3">
    <source>
        <dbReference type="Proteomes" id="UP000692954"/>
    </source>
</evidence>
<comment type="caution">
    <text evidence="2">The sequence shown here is derived from an EMBL/GenBank/DDBJ whole genome shotgun (WGS) entry which is preliminary data.</text>
</comment>
<dbReference type="Proteomes" id="UP000692954">
    <property type="component" value="Unassembled WGS sequence"/>
</dbReference>
<keyword evidence="3" id="KW-1185">Reference proteome</keyword>
<dbReference type="InterPro" id="IPR045122">
    <property type="entry name" value="Csc1-like"/>
</dbReference>
<gene>
    <name evidence="2" type="ORF">PSON_ATCC_30995.1.T0320213</name>
</gene>
<dbReference type="GO" id="GO:0005886">
    <property type="term" value="C:plasma membrane"/>
    <property type="evidence" value="ECO:0007669"/>
    <property type="project" value="TreeGrafter"/>
</dbReference>
<keyword evidence="1" id="KW-0472">Membrane</keyword>
<name>A0A8S1M772_9CILI</name>
<dbReference type="GO" id="GO:0005227">
    <property type="term" value="F:calcium-activated cation channel activity"/>
    <property type="evidence" value="ECO:0007669"/>
    <property type="project" value="InterPro"/>
</dbReference>
<evidence type="ECO:0000256" key="1">
    <source>
        <dbReference type="SAM" id="Phobius"/>
    </source>
</evidence>